<protein>
    <submittedName>
        <fullName evidence="1">Uncharacterized protein</fullName>
    </submittedName>
</protein>
<reference evidence="1" key="2">
    <citation type="journal article" date="2015" name="Fish Shellfish Immunol.">
        <title>Early steps in the European eel (Anguilla anguilla)-Vibrio vulnificus interaction in the gills: Role of the RtxA13 toxin.</title>
        <authorList>
            <person name="Callol A."/>
            <person name="Pajuelo D."/>
            <person name="Ebbesson L."/>
            <person name="Teles M."/>
            <person name="MacKenzie S."/>
            <person name="Amaro C."/>
        </authorList>
    </citation>
    <scope>NUCLEOTIDE SEQUENCE</scope>
</reference>
<evidence type="ECO:0000313" key="1">
    <source>
        <dbReference type="EMBL" id="JAH78999.1"/>
    </source>
</evidence>
<name>A0A0E9VLJ1_ANGAN</name>
<dbReference type="AlphaFoldDB" id="A0A0E9VLJ1"/>
<organism evidence="1">
    <name type="scientific">Anguilla anguilla</name>
    <name type="common">European freshwater eel</name>
    <name type="synonym">Muraena anguilla</name>
    <dbReference type="NCBI Taxonomy" id="7936"/>
    <lineage>
        <taxon>Eukaryota</taxon>
        <taxon>Metazoa</taxon>
        <taxon>Chordata</taxon>
        <taxon>Craniata</taxon>
        <taxon>Vertebrata</taxon>
        <taxon>Euteleostomi</taxon>
        <taxon>Actinopterygii</taxon>
        <taxon>Neopterygii</taxon>
        <taxon>Teleostei</taxon>
        <taxon>Anguilliformes</taxon>
        <taxon>Anguillidae</taxon>
        <taxon>Anguilla</taxon>
    </lineage>
</organism>
<reference evidence="1" key="1">
    <citation type="submission" date="2014-11" db="EMBL/GenBank/DDBJ databases">
        <authorList>
            <person name="Amaro Gonzalez C."/>
        </authorList>
    </citation>
    <scope>NUCLEOTIDE SEQUENCE</scope>
</reference>
<accession>A0A0E9VLJ1</accession>
<sequence>MANTEWHNQVTNHTIEFLTETFIKENNRLT</sequence>
<dbReference type="EMBL" id="GBXM01029578">
    <property type="protein sequence ID" value="JAH78999.1"/>
    <property type="molecule type" value="Transcribed_RNA"/>
</dbReference>
<proteinExistence type="predicted"/>